<feature type="compositionally biased region" description="Low complexity" evidence="4">
    <location>
        <begin position="17"/>
        <end position="35"/>
    </location>
</feature>
<feature type="region of interest" description="Disordered" evidence="4">
    <location>
        <begin position="1"/>
        <end position="118"/>
    </location>
</feature>
<dbReference type="EMBL" id="JBDFQZ010000005">
    <property type="protein sequence ID" value="KAK9724053.1"/>
    <property type="molecule type" value="Genomic_DNA"/>
</dbReference>
<dbReference type="EMBL" id="JBDFQZ010000005">
    <property type="protein sequence ID" value="KAK9724054.1"/>
    <property type="molecule type" value="Genomic_DNA"/>
</dbReference>
<sequence length="620" mass="69764">MQTSKASNGSMEVPQRKSPSSQASQKSSSSTKQTSGQLKVGRFGYDSAASPKSSSRIPKNRSPKVLESGSPRSPMTEKQRISKVSNLESRLAQLEDELKRTKDQLSSSETQKRHALLESEEMKKKLAFMSARLEESQQQLDEFSTCEDSRIQELRKLSQERDRVWQSEVEAIQKQHSMDSAALASALNEIQKLKKQLEMASDSEATHSRHTKTAHAEIECLRVDLSETVSLVENLRKQINDCKRSEIQARHLAQETQMQLEEAMTIAESLRSAELKAKDAYNGLASELEKSNEKATLLEMLVMELEEKLRKSSNHEEIMPKPDEGGKKEEVSETIELNAELDALKLEVDVLKSSLEASELRYQEEYLKSTSEIRNAFDEVERTKSETGAREAELEAELNDARITIDELKSELMFKQTIGQNSSENSKEVEVSTVNSGLDIELKIMKEDLQDLRAILLEKETQIQSTKEENERLKSEREKTKEIREAAISAETTMEAAETEALLKLGYLTEEAGKSDQKAARVAKQLEAAQKENTELETELRKLKVQSDQWRKAAEAAAAMLSTESNNELLERTTSFDSSYNGIAAKMESPISDGIDDDSPKKKNGNMLKKFGVLWKKGQK</sequence>
<organism evidence="5 6">
    <name type="scientific">Saponaria officinalis</name>
    <name type="common">Common soapwort</name>
    <name type="synonym">Lychnis saponaria</name>
    <dbReference type="NCBI Taxonomy" id="3572"/>
    <lineage>
        <taxon>Eukaryota</taxon>
        <taxon>Viridiplantae</taxon>
        <taxon>Streptophyta</taxon>
        <taxon>Embryophyta</taxon>
        <taxon>Tracheophyta</taxon>
        <taxon>Spermatophyta</taxon>
        <taxon>Magnoliopsida</taxon>
        <taxon>eudicotyledons</taxon>
        <taxon>Gunneridae</taxon>
        <taxon>Pentapetalae</taxon>
        <taxon>Caryophyllales</taxon>
        <taxon>Caryophyllaceae</taxon>
        <taxon>Caryophylleae</taxon>
        <taxon>Saponaria</taxon>
    </lineage>
</organism>
<evidence type="ECO:0000313" key="6">
    <source>
        <dbReference type="Proteomes" id="UP001443914"/>
    </source>
</evidence>
<dbReference type="EMBL" id="JBDFQZ010000005">
    <property type="protein sequence ID" value="KAK9724055.1"/>
    <property type="molecule type" value="Genomic_DNA"/>
</dbReference>
<accession>A0AAW1KUN8</accession>
<dbReference type="EMBL" id="JBDFQZ010000005">
    <property type="protein sequence ID" value="KAK9724056.1"/>
    <property type="molecule type" value="Genomic_DNA"/>
</dbReference>
<gene>
    <name evidence="5" type="ORF">RND81_05G044700</name>
</gene>
<dbReference type="InterPro" id="IPR029688">
    <property type="entry name" value="ICR"/>
</dbReference>
<evidence type="ECO:0000256" key="4">
    <source>
        <dbReference type="SAM" id="MobiDB-lite"/>
    </source>
</evidence>
<keyword evidence="6" id="KW-1185">Reference proteome</keyword>
<feature type="compositionally biased region" description="Polar residues" evidence="4">
    <location>
        <begin position="1"/>
        <end position="10"/>
    </location>
</feature>
<dbReference type="PANTHER" id="PTHR34224:SF4">
    <property type="entry name" value="INTERACTOR OF CONSTITUTIVE ACTIVE ROPS 2, CHLOROPLASTIC"/>
    <property type="match status" value="1"/>
</dbReference>
<evidence type="ECO:0000313" key="5">
    <source>
        <dbReference type="EMBL" id="KAK9724053.1"/>
    </source>
</evidence>
<feature type="region of interest" description="Disordered" evidence="4">
    <location>
        <begin position="587"/>
        <end position="620"/>
    </location>
</feature>
<comment type="similarity">
    <text evidence="1">Belongs to the ICR family.</text>
</comment>
<feature type="coiled-coil region" evidence="3">
    <location>
        <begin position="442"/>
        <end position="490"/>
    </location>
</feature>
<keyword evidence="2 3" id="KW-0175">Coiled coil</keyword>
<dbReference type="AlphaFoldDB" id="A0AAW1KUN8"/>
<dbReference type="Proteomes" id="UP001443914">
    <property type="component" value="Unassembled WGS sequence"/>
</dbReference>
<feature type="coiled-coil region" evidence="3">
    <location>
        <begin position="288"/>
        <end position="361"/>
    </location>
</feature>
<evidence type="ECO:0000256" key="2">
    <source>
        <dbReference type="ARBA" id="ARBA00023054"/>
    </source>
</evidence>
<feature type="coiled-coil region" evidence="3">
    <location>
        <begin position="519"/>
        <end position="553"/>
    </location>
</feature>
<evidence type="ECO:0008006" key="7">
    <source>
        <dbReference type="Google" id="ProtNLM"/>
    </source>
</evidence>
<reference evidence="5 6" key="1">
    <citation type="submission" date="2024-03" db="EMBL/GenBank/DDBJ databases">
        <title>WGS assembly of Saponaria officinalis var. Norfolk2.</title>
        <authorList>
            <person name="Jenkins J."/>
            <person name="Shu S."/>
            <person name="Grimwood J."/>
            <person name="Barry K."/>
            <person name="Goodstein D."/>
            <person name="Schmutz J."/>
            <person name="Leebens-Mack J."/>
            <person name="Osbourn A."/>
        </authorList>
    </citation>
    <scope>NUCLEOTIDE SEQUENCE [LARGE SCALE GENOMIC DNA]</scope>
    <source>
        <strain evidence="6">cv. Norfolk2</strain>
        <strain evidence="5">JIC</strain>
        <tissue evidence="5">Leaf</tissue>
    </source>
</reference>
<name>A0AAW1KUN8_SAPOF</name>
<evidence type="ECO:0000256" key="3">
    <source>
        <dbReference type="SAM" id="Coils"/>
    </source>
</evidence>
<proteinExistence type="inferred from homology"/>
<evidence type="ECO:0000256" key="1">
    <source>
        <dbReference type="ARBA" id="ARBA00009778"/>
    </source>
</evidence>
<comment type="caution">
    <text evidence="5">The sequence shown here is derived from an EMBL/GenBank/DDBJ whole genome shotgun (WGS) entry which is preliminary data.</text>
</comment>
<dbReference type="PANTHER" id="PTHR34224">
    <property type="entry name" value="INTERACTOR OF CONSTITUTIVE ACTIVE ROPS 2, CHLOROPLASTIC-RELATED"/>
    <property type="match status" value="1"/>
</dbReference>
<protein>
    <recommendedName>
        <fullName evidence="7">Interactor of constitutive active ROPs 2, chloroplastic</fullName>
    </recommendedName>
</protein>